<protein>
    <recommendedName>
        <fullName evidence="4">AA1-like domain-containing protein</fullName>
    </recommendedName>
</protein>
<accession>A0A364MSD5</accession>
<reference evidence="3" key="1">
    <citation type="submission" date="2018-05" db="EMBL/GenBank/DDBJ databases">
        <title>Draft genome sequence of Stemphylium lycopersici strain CIDEFI 213.</title>
        <authorList>
            <person name="Medina R."/>
            <person name="Franco M.E.E."/>
            <person name="Lucentini C.G."/>
            <person name="Saparrat M.C.N."/>
            <person name="Balatti P.A."/>
        </authorList>
    </citation>
    <scope>NUCLEOTIDE SEQUENCE [LARGE SCALE GENOMIC DNA]</scope>
    <source>
        <strain evidence="3">CIDEFI 213</strain>
    </source>
</reference>
<organism evidence="2 3">
    <name type="scientific">Stemphylium lycopersici</name>
    <name type="common">Tomato gray leaf spot disease fungus</name>
    <name type="synonym">Thyrospora lycopersici</name>
    <dbReference type="NCBI Taxonomy" id="183478"/>
    <lineage>
        <taxon>Eukaryota</taxon>
        <taxon>Fungi</taxon>
        <taxon>Dikarya</taxon>
        <taxon>Ascomycota</taxon>
        <taxon>Pezizomycotina</taxon>
        <taxon>Dothideomycetes</taxon>
        <taxon>Pleosporomycetidae</taxon>
        <taxon>Pleosporales</taxon>
        <taxon>Pleosporineae</taxon>
        <taxon>Pleosporaceae</taxon>
        <taxon>Stemphylium</taxon>
    </lineage>
</organism>
<feature type="chain" id="PRO_5017048915" description="AA1-like domain-containing protein" evidence="1">
    <location>
        <begin position="16"/>
        <end position="124"/>
    </location>
</feature>
<sequence length="124" mass="12981">MKLAATALFAGLAVAETVTISHFVYVAVNGYPQLSFRAETAGGDVSCGVDHYVVDGPSYPCEDPAWTFTVGEAQGHRLTLSHTVDGTMSGDFVIGMNGPLSTVLDQVGTSTADLDKDTTNSTTY</sequence>
<dbReference type="AlphaFoldDB" id="A0A364MSD5"/>
<evidence type="ECO:0000256" key="1">
    <source>
        <dbReference type="SAM" id="SignalP"/>
    </source>
</evidence>
<evidence type="ECO:0000313" key="3">
    <source>
        <dbReference type="Proteomes" id="UP000249619"/>
    </source>
</evidence>
<keyword evidence="3" id="KW-1185">Reference proteome</keyword>
<evidence type="ECO:0000313" key="2">
    <source>
        <dbReference type="EMBL" id="RAR01992.1"/>
    </source>
</evidence>
<comment type="caution">
    <text evidence="2">The sequence shown here is derived from an EMBL/GenBank/DDBJ whole genome shotgun (WGS) entry which is preliminary data.</text>
</comment>
<proteinExistence type="predicted"/>
<dbReference type="EMBL" id="QGDH01000237">
    <property type="protein sequence ID" value="RAR01992.1"/>
    <property type="molecule type" value="Genomic_DNA"/>
</dbReference>
<gene>
    <name evidence="2" type="ORF">DDE83_008730</name>
</gene>
<dbReference type="OrthoDB" id="5235486at2759"/>
<feature type="signal peptide" evidence="1">
    <location>
        <begin position="1"/>
        <end position="15"/>
    </location>
</feature>
<evidence type="ECO:0008006" key="4">
    <source>
        <dbReference type="Google" id="ProtNLM"/>
    </source>
</evidence>
<name>A0A364MSD5_STELY</name>
<dbReference type="Proteomes" id="UP000249619">
    <property type="component" value="Unassembled WGS sequence"/>
</dbReference>
<keyword evidence="1" id="KW-0732">Signal</keyword>